<protein>
    <submittedName>
        <fullName evidence="2">MBL fold metallo-hydrolase</fullName>
    </submittedName>
</protein>
<dbReference type="SUPFAM" id="SSF56281">
    <property type="entry name" value="Metallo-hydrolase/oxidoreductase"/>
    <property type="match status" value="1"/>
</dbReference>
<evidence type="ECO:0000313" key="3">
    <source>
        <dbReference type="Proteomes" id="UP000287224"/>
    </source>
</evidence>
<feature type="domain" description="Metallo-beta-lactamase" evidence="1">
    <location>
        <begin position="25"/>
        <end position="185"/>
    </location>
</feature>
<dbReference type="InterPro" id="IPR050662">
    <property type="entry name" value="Sec-metab_biosynth-thioest"/>
</dbReference>
<dbReference type="PANTHER" id="PTHR23131:SF0">
    <property type="entry name" value="ENDORIBONUCLEASE LACTB2"/>
    <property type="match status" value="1"/>
</dbReference>
<dbReference type="InterPro" id="IPR036388">
    <property type="entry name" value="WH-like_DNA-bd_sf"/>
</dbReference>
<organism evidence="2 3">
    <name type="scientific">Dictyobacter aurantiacus</name>
    <dbReference type="NCBI Taxonomy" id="1936993"/>
    <lineage>
        <taxon>Bacteria</taxon>
        <taxon>Bacillati</taxon>
        <taxon>Chloroflexota</taxon>
        <taxon>Ktedonobacteria</taxon>
        <taxon>Ktedonobacterales</taxon>
        <taxon>Dictyobacteraceae</taxon>
        <taxon>Dictyobacter</taxon>
    </lineage>
</organism>
<dbReference type="GO" id="GO:0016787">
    <property type="term" value="F:hydrolase activity"/>
    <property type="evidence" value="ECO:0007669"/>
    <property type="project" value="UniProtKB-KW"/>
</dbReference>
<dbReference type="InterPro" id="IPR001279">
    <property type="entry name" value="Metallo-B-lactamas"/>
</dbReference>
<comment type="caution">
    <text evidence="2">The sequence shown here is derived from an EMBL/GenBank/DDBJ whole genome shotgun (WGS) entry which is preliminary data.</text>
</comment>
<accession>A0A401ZBT3</accession>
<name>A0A401ZBT3_9CHLR</name>
<dbReference type="Pfam" id="PF00753">
    <property type="entry name" value="Lactamase_B"/>
    <property type="match status" value="1"/>
</dbReference>
<dbReference type="SMART" id="SM00849">
    <property type="entry name" value="Lactamase_B"/>
    <property type="match status" value="1"/>
</dbReference>
<sequence>MEIITMLTAYTTILAPNASMMTGAGTNTIIVGGGIEGATVIDPGCDDPEHLEAIIRAGESRGGIRRILITHGHPDHVGGAEALRKRLGMHIYAFSRQGVLCADEELPDGTQIPAGEDCLRAIHTPGHRFDHLCFLLEKQRILFAGDLVAGSGTVVIIPPEGDMQAYLNSLQSLQSMDLKEIVPAHGPSITDPQPLLANYIAHRLQREEQIMSVLGQHPEGVEMMVIVKQIYQDVDERLHNMAMQSVKAHLIKLEREHKASIIDDAICYPVR</sequence>
<dbReference type="EMBL" id="BIFQ01000001">
    <property type="protein sequence ID" value="GCE04344.1"/>
    <property type="molecule type" value="Genomic_DNA"/>
</dbReference>
<dbReference type="Pfam" id="PF17778">
    <property type="entry name" value="WHD_BLACT"/>
    <property type="match status" value="1"/>
</dbReference>
<keyword evidence="2" id="KW-0378">Hydrolase</keyword>
<dbReference type="InterPro" id="IPR041516">
    <property type="entry name" value="LACTB2_WH"/>
</dbReference>
<dbReference type="PANTHER" id="PTHR23131">
    <property type="entry name" value="ENDORIBONUCLEASE LACTB2"/>
    <property type="match status" value="1"/>
</dbReference>
<evidence type="ECO:0000259" key="1">
    <source>
        <dbReference type="SMART" id="SM00849"/>
    </source>
</evidence>
<reference evidence="3" key="1">
    <citation type="submission" date="2018-12" db="EMBL/GenBank/DDBJ databases">
        <title>Tengunoibacter tsumagoiensis gen. nov., sp. nov., Dictyobacter kobayashii sp. nov., D. alpinus sp. nov., and D. joshuensis sp. nov. and description of Dictyobacteraceae fam. nov. within the order Ktedonobacterales isolated from Tengu-no-mugimeshi.</title>
        <authorList>
            <person name="Wang C.M."/>
            <person name="Zheng Y."/>
            <person name="Sakai Y."/>
            <person name="Toyoda A."/>
            <person name="Minakuchi Y."/>
            <person name="Abe K."/>
            <person name="Yokota A."/>
            <person name="Yabe S."/>
        </authorList>
    </citation>
    <scope>NUCLEOTIDE SEQUENCE [LARGE SCALE GENOMIC DNA]</scope>
    <source>
        <strain evidence="3">S-27</strain>
    </source>
</reference>
<evidence type="ECO:0000313" key="2">
    <source>
        <dbReference type="EMBL" id="GCE04344.1"/>
    </source>
</evidence>
<proteinExistence type="predicted"/>
<gene>
    <name evidence="2" type="ORF">KDAU_16730</name>
</gene>
<dbReference type="AlphaFoldDB" id="A0A401ZBT3"/>
<dbReference type="Gene3D" id="3.60.15.10">
    <property type="entry name" value="Ribonuclease Z/Hydroxyacylglutathione hydrolase-like"/>
    <property type="match status" value="1"/>
</dbReference>
<dbReference type="InterPro" id="IPR036866">
    <property type="entry name" value="RibonucZ/Hydroxyglut_hydro"/>
</dbReference>
<dbReference type="CDD" id="cd16278">
    <property type="entry name" value="metallo-hydrolase-like_MBL-fold"/>
    <property type="match status" value="1"/>
</dbReference>
<keyword evidence="3" id="KW-1185">Reference proteome</keyword>
<dbReference type="Gene3D" id="1.10.10.10">
    <property type="entry name" value="Winged helix-like DNA-binding domain superfamily/Winged helix DNA-binding domain"/>
    <property type="match status" value="1"/>
</dbReference>
<dbReference type="Proteomes" id="UP000287224">
    <property type="component" value="Unassembled WGS sequence"/>
</dbReference>